<reference evidence="1 2" key="2">
    <citation type="journal article" date="2022" name="Mol. Ecol. Resour.">
        <title>The genomes of chicory, endive, great burdock and yacon provide insights into Asteraceae paleo-polyploidization history and plant inulin production.</title>
        <authorList>
            <person name="Fan W."/>
            <person name="Wang S."/>
            <person name="Wang H."/>
            <person name="Wang A."/>
            <person name="Jiang F."/>
            <person name="Liu H."/>
            <person name="Zhao H."/>
            <person name="Xu D."/>
            <person name="Zhang Y."/>
        </authorList>
    </citation>
    <scope>NUCLEOTIDE SEQUENCE [LARGE SCALE GENOMIC DNA]</scope>
    <source>
        <strain evidence="2">cv. Punajuju</strain>
        <tissue evidence="1">Leaves</tissue>
    </source>
</reference>
<dbReference type="EMBL" id="CM042014">
    <property type="protein sequence ID" value="KAI3721397.1"/>
    <property type="molecule type" value="Genomic_DNA"/>
</dbReference>
<gene>
    <name evidence="1" type="ORF">L2E82_32407</name>
</gene>
<reference evidence="2" key="1">
    <citation type="journal article" date="2022" name="Mol. Ecol. Resour.">
        <title>The genomes of chicory, endive, great burdock and yacon provide insights into Asteraceae palaeo-polyploidization history and plant inulin production.</title>
        <authorList>
            <person name="Fan W."/>
            <person name="Wang S."/>
            <person name="Wang H."/>
            <person name="Wang A."/>
            <person name="Jiang F."/>
            <person name="Liu H."/>
            <person name="Zhao H."/>
            <person name="Xu D."/>
            <person name="Zhang Y."/>
        </authorList>
    </citation>
    <scope>NUCLEOTIDE SEQUENCE [LARGE SCALE GENOMIC DNA]</scope>
    <source>
        <strain evidence="2">cv. Punajuju</strain>
    </source>
</reference>
<evidence type="ECO:0000313" key="1">
    <source>
        <dbReference type="EMBL" id="KAI3721397.1"/>
    </source>
</evidence>
<proteinExistence type="predicted"/>
<protein>
    <submittedName>
        <fullName evidence="1">Uncharacterized protein</fullName>
    </submittedName>
</protein>
<organism evidence="1 2">
    <name type="scientific">Cichorium intybus</name>
    <name type="common">Chicory</name>
    <dbReference type="NCBI Taxonomy" id="13427"/>
    <lineage>
        <taxon>Eukaryota</taxon>
        <taxon>Viridiplantae</taxon>
        <taxon>Streptophyta</taxon>
        <taxon>Embryophyta</taxon>
        <taxon>Tracheophyta</taxon>
        <taxon>Spermatophyta</taxon>
        <taxon>Magnoliopsida</taxon>
        <taxon>eudicotyledons</taxon>
        <taxon>Gunneridae</taxon>
        <taxon>Pentapetalae</taxon>
        <taxon>asterids</taxon>
        <taxon>campanulids</taxon>
        <taxon>Asterales</taxon>
        <taxon>Asteraceae</taxon>
        <taxon>Cichorioideae</taxon>
        <taxon>Cichorieae</taxon>
        <taxon>Cichoriinae</taxon>
        <taxon>Cichorium</taxon>
    </lineage>
</organism>
<dbReference type="Proteomes" id="UP001055811">
    <property type="component" value="Linkage Group LG06"/>
</dbReference>
<name>A0ACB9BG84_CICIN</name>
<sequence>MDLHRACHYKRYTAPGFVPWTSRKKGYSDSQNRPKVRKSHITVSKPVGVSLLSAIIIDETDSIDLAVENMSLMGFKMHKKESPKGNVTGNHDTRIIGNLRIPKGFGMRLHQDIAWLRILNGFLNRREKSLGND</sequence>
<evidence type="ECO:0000313" key="2">
    <source>
        <dbReference type="Proteomes" id="UP001055811"/>
    </source>
</evidence>
<accession>A0ACB9BG84</accession>
<comment type="caution">
    <text evidence="1">The sequence shown here is derived from an EMBL/GenBank/DDBJ whole genome shotgun (WGS) entry which is preliminary data.</text>
</comment>
<keyword evidence="2" id="KW-1185">Reference proteome</keyword>